<name>A0A0C4DXL8_MAGP6</name>
<dbReference type="EMBL" id="ADBL01001116">
    <property type="status" value="NOT_ANNOTATED_CDS"/>
    <property type="molecule type" value="Genomic_DNA"/>
</dbReference>
<dbReference type="GO" id="GO:0034045">
    <property type="term" value="C:phagophore assembly site membrane"/>
    <property type="evidence" value="ECO:0007669"/>
    <property type="project" value="UniProtKB-SubCell"/>
</dbReference>
<feature type="region of interest" description="Disordered" evidence="5">
    <location>
        <begin position="26"/>
        <end position="84"/>
    </location>
</feature>
<keyword evidence="7" id="KW-0418">Kinase</keyword>
<feature type="compositionally biased region" description="Basic and acidic residues" evidence="5">
    <location>
        <begin position="547"/>
        <end position="563"/>
    </location>
</feature>
<dbReference type="OrthoDB" id="10252171at2759"/>
<keyword evidence="2" id="KW-0813">Transport</keyword>
<feature type="compositionally biased region" description="Pro residues" evidence="5">
    <location>
        <begin position="68"/>
        <end position="83"/>
    </location>
</feature>
<keyword evidence="7" id="KW-0808">Transferase</keyword>
<feature type="compositionally biased region" description="Polar residues" evidence="5">
    <location>
        <begin position="466"/>
        <end position="479"/>
    </location>
</feature>
<dbReference type="GO" id="GO:0010506">
    <property type="term" value="P:regulation of autophagy"/>
    <property type="evidence" value="ECO:0007669"/>
    <property type="project" value="InterPro"/>
</dbReference>
<keyword evidence="3" id="KW-0072">Autophagy</keyword>
<evidence type="ECO:0000256" key="1">
    <source>
        <dbReference type="ARBA" id="ARBA00004623"/>
    </source>
</evidence>
<dbReference type="InterPro" id="IPR011009">
    <property type="entry name" value="Kinase-like_dom_sf"/>
</dbReference>
<reference evidence="8" key="4">
    <citation type="journal article" date="2015" name="G3 (Bethesda)">
        <title>Genome sequences of three phytopathogenic species of the Magnaporthaceae family of fungi.</title>
        <authorList>
            <person name="Okagaki L.H."/>
            <person name="Nunes C.C."/>
            <person name="Sailsbery J."/>
            <person name="Clay B."/>
            <person name="Brown D."/>
            <person name="John T."/>
            <person name="Oh Y."/>
            <person name="Young N."/>
            <person name="Fitzgerald M."/>
            <person name="Haas B.J."/>
            <person name="Zeng Q."/>
            <person name="Young S."/>
            <person name="Adiconis X."/>
            <person name="Fan L."/>
            <person name="Levin J.Z."/>
            <person name="Mitchell T.K."/>
            <person name="Okubara P.A."/>
            <person name="Farman M.L."/>
            <person name="Kohn L.M."/>
            <person name="Birren B."/>
            <person name="Ma L.-J."/>
            <person name="Dean R.A."/>
        </authorList>
    </citation>
    <scope>NUCLEOTIDE SEQUENCE</scope>
    <source>
        <strain evidence="8">ATCC 64411 / 73-15</strain>
    </source>
</reference>
<feature type="compositionally biased region" description="Low complexity" evidence="5">
    <location>
        <begin position="535"/>
        <end position="544"/>
    </location>
</feature>
<evidence type="ECO:0000256" key="2">
    <source>
        <dbReference type="ARBA" id="ARBA00022448"/>
    </source>
</evidence>
<dbReference type="SUPFAM" id="SSF56112">
    <property type="entry name" value="Protein kinase-like (PK-like)"/>
    <property type="match status" value="1"/>
</dbReference>
<dbReference type="InterPro" id="IPR045269">
    <property type="entry name" value="Atg1-like"/>
</dbReference>
<feature type="region of interest" description="Disordered" evidence="5">
    <location>
        <begin position="439"/>
        <end position="481"/>
    </location>
</feature>
<proteinExistence type="predicted"/>
<gene>
    <name evidence="7" type="ORF">MAPG_04772</name>
</gene>
<feature type="compositionally biased region" description="Polar residues" evidence="5">
    <location>
        <begin position="439"/>
        <end position="451"/>
    </location>
</feature>
<dbReference type="InterPro" id="IPR008271">
    <property type="entry name" value="Ser/Thr_kinase_AS"/>
</dbReference>
<dbReference type="Pfam" id="PF00069">
    <property type="entry name" value="Pkinase"/>
    <property type="match status" value="1"/>
</dbReference>
<dbReference type="Gene3D" id="1.10.510.10">
    <property type="entry name" value="Transferase(Phosphotransferase) domain 1"/>
    <property type="match status" value="1"/>
</dbReference>
<feature type="compositionally biased region" description="Polar residues" evidence="5">
    <location>
        <begin position="56"/>
        <end position="67"/>
    </location>
</feature>
<dbReference type="AlphaFoldDB" id="A0A0C4DXL8"/>
<dbReference type="GO" id="GO:0006914">
    <property type="term" value="P:autophagy"/>
    <property type="evidence" value="ECO:0007669"/>
    <property type="project" value="UniProtKB-KW"/>
</dbReference>
<keyword evidence="9" id="KW-1185">Reference proteome</keyword>
<dbReference type="Proteomes" id="UP000011715">
    <property type="component" value="Unassembled WGS sequence"/>
</dbReference>
<evidence type="ECO:0000259" key="6">
    <source>
        <dbReference type="PROSITE" id="PS50011"/>
    </source>
</evidence>
<protein>
    <recommendedName>
        <fullName evidence="4">Autophagy-related protein 1</fullName>
    </recommendedName>
</protein>
<dbReference type="PANTHER" id="PTHR24348">
    <property type="entry name" value="SERINE/THREONINE-PROTEIN KINASE UNC-51-RELATED"/>
    <property type="match status" value="1"/>
</dbReference>
<feature type="region of interest" description="Disordered" evidence="5">
    <location>
        <begin position="534"/>
        <end position="591"/>
    </location>
</feature>
<dbReference type="GO" id="GO:0004674">
    <property type="term" value="F:protein serine/threonine kinase activity"/>
    <property type="evidence" value="ECO:0007669"/>
    <property type="project" value="InterPro"/>
</dbReference>
<dbReference type="PROSITE" id="PS50011">
    <property type="entry name" value="PROTEIN_KINASE_DOM"/>
    <property type="match status" value="1"/>
</dbReference>
<organism evidence="8 9">
    <name type="scientific">Magnaporthiopsis poae (strain ATCC 64411 / 73-15)</name>
    <name type="common">Kentucky bluegrass fungus</name>
    <name type="synonym">Magnaporthe poae</name>
    <dbReference type="NCBI Taxonomy" id="644358"/>
    <lineage>
        <taxon>Eukaryota</taxon>
        <taxon>Fungi</taxon>
        <taxon>Dikarya</taxon>
        <taxon>Ascomycota</taxon>
        <taxon>Pezizomycotina</taxon>
        <taxon>Sordariomycetes</taxon>
        <taxon>Sordariomycetidae</taxon>
        <taxon>Magnaporthales</taxon>
        <taxon>Magnaporthaceae</taxon>
        <taxon>Magnaporthiopsis</taxon>
    </lineage>
</organism>
<dbReference type="InterPro" id="IPR000719">
    <property type="entry name" value="Prot_kinase_dom"/>
</dbReference>
<accession>A0A0C4DXL8</accession>
<reference evidence="8" key="5">
    <citation type="submission" date="2015-06" db="UniProtKB">
        <authorList>
            <consortium name="EnsemblFungi"/>
        </authorList>
    </citation>
    <scope>IDENTIFICATION</scope>
    <source>
        <strain evidence="8">ATCC 64411</strain>
    </source>
</reference>
<feature type="domain" description="Protein kinase" evidence="6">
    <location>
        <begin position="127"/>
        <end position="390"/>
    </location>
</feature>
<dbReference type="PROSITE" id="PS00108">
    <property type="entry name" value="PROTEIN_KINASE_ST"/>
    <property type="match status" value="1"/>
</dbReference>
<reference evidence="7" key="2">
    <citation type="submission" date="2010-05" db="EMBL/GenBank/DDBJ databases">
        <title>The Genome Sequence of Magnaporthe poae strain ATCC 64411.</title>
        <authorList>
            <consortium name="The Broad Institute Genome Sequencing Platform"/>
            <consortium name="Broad Institute Genome Sequencing Center for Infectious Disease"/>
            <person name="Ma L.-J."/>
            <person name="Dead R."/>
            <person name="Young S."/>
            <person name="Zeng Q."/>
            <person name="Koehrsen M."/>
            <person name="Alvarado L."/>
            <person name="Berlin A."/>
            <person name="Chapman S.B."/>
            <person name="Chen Z."/>
            <person name="Freedman E."/>
            <person name="Gellesch M."/>
            <person name="Goldberg J."/>
            <person name="Griggs A."/>
            <person name="Gujja S."/>
            <person name="Heilman E.R."/>
            <person name="Heiman D."/>
            <person name="Hepburn T."/>
            <person name="Howarth C."/>
            <person name="Jen D."/>
            <person name="Larson L."/>
            <person name="Mehta T."/>
            <person name="Neiman D."/>
            <person name="Pearson M."/>
            <person name="Roberts A."/>
            <person name="Saif S."/>
            <person name="Shea T."/>
            <person name="Shenoy N."/>
            <person name="Sisk P."/>
            <person name="Stolte C."/>
            <person name="Sykes S."/>
            <person name="Walk T."/>
            <person name="White J."/>
            <person name="Yandava C."/>
            <person name="Haas B."/>
            <person name="Nusbaum C."/>
            <person name="Birren B."/>
        </authorList>
    </citation>
    <scope>NUCLEOTIDE SEQUENCE</scope>
    <source>
        <strain evidence="7">ATCC 64411</strain>
    </source>
</reference>
<sequence length="726" mass="79677">MESIPIEPLDPPDISSLVLEQVSHDAASGLRSAAPVGPQSLSPGLPPVGGDGHSSFCITTTEQASPSTRPPHCPPGRSPPPPLSRLLSDLVLDSKLEATNLQSCIRHIFVRPGRAAGERFVTVEERWVREATLGEGAHGVVYRERLEGVGRIRAVKEIKKSACAELDYSRELEAIVKFSHPKYAHCFVNSSGWFELGDSIFISMEYLELGDLGRHIAQPLAEIESRQISSQVLEGLAYMHDNGFVHRDLKPGNIMVVAKQPKWFVKIADFGVSKRQLPDVTLQYTSKWLSFDYAAPEQLGFGLGSDKARVSPFAMDIWSSGAIAYRILTAAVPFRLGDLVAYAEGRCGFPYEPLRRFCVSETAVEFLATTMSASPGSRPSASAALRHNWFGEATREVTYNSGDAPVNASSSKDLTSLSNASAAWSTAFVDRDAGGATAKSTLRTDTSASNNKDAERSSKYGASIQRLGQSNEPRQQSGRESFVDASFWADDSFPIDEANCWAKDSSPIDDASCWAKDSFLVDETNCWAGARFPGASATSSTASSDWTTKRSLTEGTVRRDNRTTPHPYPRYPQAVAGTPPQPPQPQQPHSQYLQAMATALQPPQPQQPYSQYPQVMGTALQPPPPHQSYALMPQSPPLTMRRNECFLPRYGIDHDVIMADICRYLGDDAQIRPGYVEANGVKIPGYHISSYRALTNGMIISLREDSRIRGEQIRRITYDPVGTYWR</sequence>
<dbReference type="VEuPathDB" id="FungiDB:MAPG_04772"/>
<dbReference type="STRING" id="644358.A0A0C4DXL8"/>
<dbReference type="eggNOG" id="KOG0615">
    <property type="taxonomic scope" value="Eukaryota"/>
</dbReference>
<evidence type="ECO:0000256" key="4">
    <source>
        <dbReference type="ARBA" id="ARBA00030237"/>
    </source>
</evidence>
<dbReference type="GO" id="GO:0051094">
    <property type="term" value="P:positive regulation of developmental process"/>
    <property type="evidence" value="ECO:0007669"/>
    <property type="project" value="UniProtKB-ARBA"/>
</dbReference>
<reference evidence="7" key="3">
    <citation type="submission" date="2011-03" db="EMBL/GenBank/DDBJ databases">
        <title>Annotation of Magnaporthe poae ATCC 64411.</title>
        <authorList>
            <person name="Ma L.-J."/>
            <person name="Dead R."/>
            <person name="Young S.K."/>
            <person name="Zeng Q."/>
            <person name="Gargeya S."/>
            <person name="Fitzgerald M."/>
            <person name="Haas B."/>
            <person name="Abouelleil A."/>
            <person name="Alvarado L."/>
            <person name="Arachchi H.M."/>
            <person name="Berlin A."/>
            <person name="Brown A."/>
            <person name="Chapman S.B."/>
            <person name="Chen Z."/>
            <person name="Dunbar C."/>
            <person name="Freedman E."/>
            <person name="Gearin G."/>
            <person name="Gellesch M."/>
            <person name="Goldberg J."/>
            <person name="Griggs A."/>
            <person name="Gujja S."/>
            <person name="Heiman D."/>
            <person name="Howarth C."/>
            <person name="Larson L."/>
            <person name="Lui A."/>
            <person name="MacDonald P.J.P."/>
            <person name="Mehta T."/>
            <person name="Montmayeur A."/>
            <person name="Murphy C."/>
            <person name="Neiman D."/>
            <person name="Pearson M."/>
            <person name="Priest M."/>
            <person name="Roberts A."/>
            <person name="Saif S."/>
            <person name="Shea T."/>
            <person name="Shenoy N."/>
            <person name="Sisk P."/>
            <person name="Stolte C."/>
            <person name="Sykes S."/>
            <person name="Yandava C."/>
            <person name="Wortman J."/>
            <person name="Nusbaum C."/>
            <person name="Birren B."/>
        </authorList>
    </citation>
    <scope>NUCLEOTIDE SEQUENCE</scope>
    <source>
        <strain evidence="7">ATCC 64411</strain>
    </source>
</reference>
<reference evidence="9" key="1">
    <citation type="submission" date="2010-05" db="EMBL/GenBank/DDBJ databases">
        <title>The genome sequence of Magnaporthe poae strain ATCC 64411.</title>
        <authorList>
            <person name="Ma L.-J."/>
            <person name="Dead R."/>
            <person name="Young S."/>
            <person name="Zeng Q."/>
            <person name="Koehrsen M."/>
            <person name="Alvarado L."/>
            <person name="Berlin A."/>
            <person name="Chapman S.B."/>
            <person name="Chen Z."/>
            <person name="Freedman E."/>
            <person name="Gellesch M."/>
            <person name="Goldberg J."/>
            <person name="Griggs A."/>
            <person name="Gujja S."/>
            <person name="Heilman E.R."/>
            <person name="Heiman D."/>
            <person name="Hepburn T."/>
            <person name="Howarth C."/>
            <person name="Jen D."/>
            <person name="Larson L."/>
            <person name="Mehta T."/>
            <person name="Neiman D."/>
            <person name="Pearson M."/>
            <person name="Roberts A."/>
            <person name="Saif S."/>
            <person name="Shea T."/>
            <person name="Shenoy N."/>
            <person name="Sisk P."/>
            <person name="Stolte C."/>
            <person name="Sykes S."/>
            <person name="Walk T."/>
            <person name="White J."/>
            <person name="Yandava C."/>
            <person name="Haas B."/>
            <person name="Nusbaum C."/>
            <person name="Birren B."/>
        </authorList>
    </citation>
    <scope>NUCLEOTIDE SEQUENCE [LARGE SCALE GENOMIC DNA]</scope>
    <source>
        <strain evidence="9">ATCC 64411 / 73-15</strain>
    </source>
</reference>
<evidence type="ECO:0000256" key="5">
    <source>
        <dbReference type="SAM" id="MobiDB-lite"/>
    </source>
</evidence>
<evidence type="ECO:0000313" key="8">
    <source>
        <dbReference type="EnsemblFungi" id="MAPG_04772T0"/>
    </source>
</evidence>
<comment type="subcellular location">
    <subcellularLocation>
        <location evidence="1">Preautophagosomal structure membrane</location>
        <topology evidence="1">Peripheral membrane protein</topology>
    </subcellularLocation>
</comment>
<dbReference type="EnsemblFungi" id="MAPG_04772T0">
    <property type="protein sequence ID" value="MAPG_04772T0"/>
    <property type="gene ID" value="MAPG_04772"/>
</dbReference>
<dbReference type="EMBL" id="GL876968">
    <property type="protein sequence ID" value="KLU85752.1"/>
    <property type="molecule type" value="Genomic_DNA"/>
</dbReference>
<evidence type="ECO:0000313" key="9">
    <source>
        <dbReference type="Proteomes" id="UP000011715"/>
    </source>
</evidence>
<evidence type="ECO:0000313" key="7">
    <source>
        <dbReference type="EMBL" id="KLU85752.1"/>
    </source>
</evidence>
<evidence type="ECO:0000256" key="3">
    <source>
        <dbReference type="ARBA" id="ARBA00023006"/>
    </source>
</evidence>
<dbReference type="SMART" id="SM00220">
    <property type="entry name" value="S_TKc"/>
    <property type="match status" value="1"/>
</dbReference>
<dbReference type="GO" id="GO:0005524">
    <property type="term" value="F:ATP binding"/>
    <property type="evidence" value="ECO:0007669"/>
    <property type="project" value="InterPro"/>
</dbReference>